<evidence type="ECO:0000313" key="2">
    <source>
        <dbReference type="EMBL" id="KAF4331698.1"/>
    </source>
</evidence>
<evidence type="ECO:0000256" key="1">
    <source>
        <dbReference type="SAM" id="MobiDB-lite"/>
    </source>
</evidence>
<dbReference type="Proteomes" id="UP000730481">
    <property type="component" value="Unassembled WGS sequence"/>
</dbReference>
<dbReference type="OrthoDB" id="5067571at2759"/>
<gene>
    <name evidence="2" type="ORF">FBEOM_14537</name>
</gene>
<sequence length="275" mass="31314">MESLRDRKLRHAKKRAFVFKYTLGEGETPLAVAQIVKRFVGKDTRYGIFAAIDTNQDGSKTVQAVLSIPDRLRIRSFTESKRWRDAGAKGRVSDLIYPEGNASVRNFLEKWARDVDKRPVVRQMGSRKNLFTVLDKFQDWEAGHKFRDGRTPQKAKTPRKRYNAKSGANEPVSAEELSHSDSVDEVAKPTEEGPRSGMTDDEWACEALLEIGDMSQKQEQEEVPGCDFLAFLDALEVPHNEVDYSQMVCCDEQAFSVTGSDQVLWWQPELDDVFF</sequence>
<name>A0A9P5A4C1_9HYPO</name>
<dbReference type="AlphaFoldDB" id="A0A9P5A4C1"/>
<proteinExistence type="predicted"/>
<keyword evidence="3" id="KW-1185">Reference proteome</keyword>
<protein>
    <submittedName>
        <fullName evidence="2">Uncharacterized protein</fullName>
    </submittedName>
</protein>
<accession>A0A9P5A4C1</accession>
<feature type="region of interest" description="Disordered" evidence="1">
    <location>
        <begin position="144"/>
        <end position="199"/>
    </location>
</feature>
<evidence type="ECO:0000313" key="3">
    <source>
        <dbReference type="Proteomes" id="UP000730481"/>
    </source>
</evidence>
<organism evidence="2 3">
    <name type="scientific">Fusarium beomiforme</name>
    <dbReference type="NCBI Taxonomy" id="44412"/>
    <lineage>
        <taxon>Eukaryota</taxon>
        <taxon>Fungi</taxon>
        <taxon>Dikarya</taxon>
        <taxon>Ascomycota</taxon>
        <taxon>Pezizomycotina</taxon>
        <taxon>Sordariomycetes</taxon>
        <taxon>Hypocreomycetidae</taxon>
        <taxon>Hypocreales</taxon>
        <taxon>Nectriaceae</taxon>
        <taxon>Fusarium</taxon>
        <taxon>Fusarium burgessii species complex</taxon>
    </lineage>
</organism>
<dbReference type="EMBL" id="PVQB02001494">
    <property type="protein sequence ID" value="KAF4331698.1"/>
    <property type="molecule type" value="Genomic_DNA"/>
</dbReference>
<feature type="compositionally biased region" description="Basic and acidic residues" evidence="1">
    <location>
        <begin position="176"/>
        <end position="194"/>
    </location>
</feature>
<comment type="caution">
    <text evidence="2">The sequence shown here is derived from an EMBL/GenBank/DDBJ whole genome shotgun (WGS) entry which is preliminary data.</text>
</comment>
<reference evidence="2" key="2">
    <citation type="submission" date="2020-02" db="EMBL/GenBank/DDBJ databases">
        <title>Identification and distribution of gene clusters putatively required for synthesis of sphingolipid metabolism inhibitors in phylogenetically diverse species of the filamentous fungus Fusarium.</title>
        <authorList>
            <person name="Kim H.-S."/>
            <person name="Busman M."/>
            <person name="Brown D.W."/>
            <person name="Divon H."/>
            <person name="Uhlig S."/>
            <person name="Proctor R.H."/>
        </authorList>
    </citation>
    <scope>NUCLEOTIDE SEQUENCE</scope>
    <source>
        <strain evidence="2">NRRL 25174</strain>
    </source>
</reference>
<reference evidence="2" key="1">
    <citation type="journal article" date="2017" name="Mycologia">
        <title>Fusarium algeriense, sp. nov., a novel toxigenic crown rot pathogen of durum wheat from Algeria is nested in the Fusarium burgessii species complex.</title>
        <authorList>
            <person name="Laraba I."/>
            <person name="Keddad A."/>
            <person name="Boureghda H."/>
            <person name="Abdallah N."/>
            <person name="Vaughan M.M."/>
            <person name="Proctor R.H."/>
            <person name="Busman M."/>
            <person name="O'Donnell K."/>
        </authorList>
    </citation>
    <scope>NUCLEOTIDE SEQUENCE</scope>
    <source>
        <strain evidence="2">NRRL 25174</strain>
    </source>
</reference>